<comment type="similarity">
    <text evidence="2">Belongs to the peptidase M13 family.</text>
</comment>
<dbReference type="InterPro" id="IPR024079">
    <property type="entry name" value="MetalloPept_cat_dom_sf"/>
</dbReference>
<comment type="cofactor">
    <cofactor evidence="1">
        <name>Zn(2+)</name>
        <dbReference type="ChEBI" id="CHEBI:29105"/>
    </cofactor>
</comment>
<keyword evidence="11" id="KW-1185">Reference proteome</keyword>
<evidence type="ECO:0000259" key="9">
    <source>
        <dbReference type="Pfam" id="PF05649"/>
    </source>
</evidence>
<dbReference type="Gene3D" id="3.40.390.10">
    <property type="entry name" value="Collagenase (Catalytic Domain)"/>
    <property type="match status" value="1"/>
</dbReference>
<dbReference type="PANTHER" id="PTHR11733">
    <property type="entry name" value="ZINC METALLOPROTEASE FAMILY M13 NEPRILYSIN-RELATED"/>
    <property type="match status" value="1"/>
</dbReference>
<gene>
    <name evidence="10" type="ORF">GCM10009755_17550</name>
</gene>
<dbReference type="Proteomes" id="UP001500755">
    <property type="component" value="Unassembled WGS sequence"/>
</dbReference>
<dbReference type="InterPro" id="IPR042089">
    <property type="entry name" value="Peptidase_M13_dom_2"/>
</dbReference>
<sequence length="651" mass="71827">MTEATLPHGDPATSARTDLFRHVNGAWLDTFEIPDDRAGDGAMRMLYDAAEEKVQDLVTGLGASAPVPGSEAQKVADLYVSFMDTATIEAKGTSPITEDLEVLMGAADHEQLAHVVGHLERTGGPSVVAAYVSADAKNSSIYALHLLQSGLHLPDESYYSGEDNAEVREKFVTHVTRVAELAGLEAVTGRTPAELGTLVLDLETKLAAHHWDRVTSRDAEKTYNKVTRSELEELSRGFGIDAWLAGSEANDTEYVLVSQPSFLTGLGEVWAGTPLDDLKAWLAFGLVDSWASLLTEALSEENFDFYARTLSGTPTQRERWKRGLSLVQGLLGEAIGKLYVAQEFPESSKTAIRELVDDLIAAYESSITDLDWMGEETKQRALAKLARFTPKVGYPDVWREYPFEVRADDLVGNVKRASAAEHARQIGRIGQEVDRTEWLMTPQTVNAYYHPVLNEIVFPAAILQPPFFDPEGAEAANYGAIGAVIGHEIGHGFDDQGSRYDGDGNLVDWWTAEDRARFEERTKSLISQFDALVPAGLDEKHHVNGALTIGENIGDLGGLSIAWKALHIRAASNGRNVTEDEGRAFFYAWATAWRSKLRTEERIRRLAIDPHSPEEFRCNQIVKNIDAFHRVFDVEPGDGMYLAPEERVAIW</sequence>
<keyword evidence="4" id="KW-0479">Metal-binding</keyword>
<dbReference type="EMBL" id="BAAANO010000015">
    <property type="protein sequence ID" value="GAA2007668.1"/>
    <property type="molecule type" value="Genomic_DNA"/>
</dbReference>
<evidence type="ECO:0000313" key="10">
    <source>
        <dbReference type="EMBL" id="GAA2007668.1"/>
    </source>
</evidence>
<keyword evidence="7" id="KW-0482">Metalloprotease</keyword>
<organism evidence="10 11">
    <name type="scientific">Brevibacterium samyangense</name>
    <dbReference type="NCBI Taxonomy" id="366888"/>
    <lineage>
        <taxon>Bacteria</taxon>
        <taxon>Bacillati</taxon>
        <taxon>Actinomycetota</taxon>
        <taxon>Actinomycetes</taxon>
        <taxon>Micrococcales</taxon>
        <taxon>Brevibacteriaceae</taxon>
        <taxon>Brevibacterium</taxon>
    </lineage>
</organism>
<evidence type="ECO:0000259" key="8">
    <source>
        <dbReference type="Pfam" id="PF01431"/>
    </source>
</evidence>
<evidence type="ECO:0000256" key="1">
    <source>
        <dbReference type="ARBA" id="ARBA00001947"/>
    </source>
</evidence>
<name>A0ABP5EWK8_9MICO</name>
<feature type="domain" description="Peptidase M13 N-terminal" evidence="9">
    <location>
        <begin position="17"/>
        <end position="395"/>
    </location>
</feature>
<keyword evidence="6" id="KW-0862">Zinc</keyword>
<dbReference type="PRINTS" id="PR00786">
    <property type="entry name" value="NEPRILYSIN"/>
</dbReference>
<dbReference type="InterPro" id="IPR018497">
    <property type="entry name" value="Peptidase_M13_C"/>
</dbReference>
<evidence type="ECO:0000256" key="4">
    <source>
        <dbReference type="ARBA" id="ARBA00022723"/>
    </source>
</evidence>
<proteinExistence type="inferred from homology"/>
<dbReference type="InterPro" id="IPR008753">
    <property type="entry name" value="Peptidase_M13_N"/>
</dbReference>
<dbReference type="RefSeq" id="WP_344308868.1">
    <property type="nucleotide sequence ID" value="NZ_BAAANO010000015.1"/>
</dbReference>
<keyword evidence="3" id="KW-0645">Protease</keyword>
<dbReference type="SUPFAM" id="SSF55486">
    <property type="entry name" value="Metalloproteases ('zincins'), catalytic domain"/>
    <property type="match status" value="1"/>
</dbReference>
<dbReference type="PANTHER" id="PTHR11733:SF167">
    <property type="entry name" value="FI17812P1-RELATED"/>
    <property type="match status" value="1"/>
</dbReference>
<comment type="caution">
    <text evidence="10">The sequence shown here is derived from an EMBL/GenBank/DDBJ whole genome shotgun (WGS) entry which is preliminary data.</text>
</comment>
<feature type="domain" description="Peptidase M13 C-terminal" evidence="8">
    <location>
        <begin position="446"/>
        <end position="648"/>
    </location>
</feature>
<protein>
    <submittedName>
        <fullName evidence="10">M13 family metallopeptidase</fullName>
    </submittedName>
</protein>
<accession>A0ABP5EWK8</accession>
<dbReference type="Pfam" id="PF05649">
    <property type="entry name" value="Peptidase_M13_N"/>
    <property type="match status" value="1"/>
</dbReference>
<evidence type="ECO:0000256" key="2">
    <source>
        <dbReference type="ARBA" id="ARBA00007357"/>
    </source>
</evidence>
<dbReference type="CDD" id="cd08662">
    <property type="entry name" value="M13"/>
    <property type="match status" value="1"/>
</dbReference>
<keyword evidence="5" id="KW-0378">Hydrolase</keyword>
<evidence type="ECO:0000256" key="3">
    <source>
        <dbReference type="ARBA" id="ARBA00022670"/>
    </source>
</evidence>
<evidence type="ECO:0000256" key="7">
    <source>
        <dbReference type="ARBA" id="ARBA00023049"/>
    </source>
</evidence>
<dbReference type="Pfam" id="PF01431">
    <property type="entry name" value="Peptidase_M13"/>
    <property type="match status" value="1"/>
</dbReference>
<evidence type="ECO:0000256" key="6">
    <source>
        <dbReference type="ARBA" id="ARBA00022833"/>
    </source>
</evidence>
<dbReference type="Gene3D" id="1.10.1380.10">
    <property type="entry name" value="Neutral endopeptidase , domain2"/>
    <property type="match status" value="1"/>
</dbReference>
<dbReference type="PROSITE" id="PS51885">
    <property type="entry name" value="NEPRILYSIN"/>
    <property type="match status" value="1"/>
</dbReference>
<evidence type="ECO:0000256" key="5">
    <source>
        <dbReference type="ARBA" id="ARBA00022801"/>
    </source>
</evidence>
<dbReference type="InterPro" id="IPR000718">
    <property type="entry name" value="Peptidase_M13"/>
</dbReference>
<evidence type="ECO:0000313" key="11">
    <source>
        <dbReference type="Proteomes" id="UP001500755"/>
    </source>
</evidence>
<reference evidence="11" key="1">
    <citation type="journal article" date="2019" name="Int. J. Syst. Evol. Microbiol.">
        <title>The Global Catalogue of Microorganisms (GCM) 10K type strain sequencing project: providing services to taxonomists for standard genome sequencing and annotation.</title>
        <authorList>
            <consortium name="The Broad Institute Genomics Platform"/>
            <consortium name="The Broad Institute Genome Sequencing Center for Infectious Disease"/>
            <person name="Wu L."/>
            <person name="Ma J."/>
        </authorList>
    </citation>
    <scope>NUCLEOTIDE SEQUENCE [LARGE SCALE GENOMIC DNA]</scope>
    <source>
        <strain evidence="11">JCM 14546</strain>
    </source>
</reference>